<dbReference type="SMART" id="SM00456">
    <property type="entry name" value="WW"/>
    <property type="match status" value="1"/>
</dbReference>
<dbReference type="Gene3D" id="2.20.70.10">
    <property type="match status" value="1"/>
</dbReference>
<accession>A0AAN6I668</accession>
<comment type="caution">
    <text evidence="3">The sequence shown here is derived from an EMBL/GenBank/DDBJ whole genome shotgun (WGS) entry which is preliminary data.</text>
</comment>
<sequence length="109" mass="12318">MTADTEDHGRKTSMEHTKLHKIKTILPRLLRKSVSHSSTSSQASSATSCGSSHNDPAESILSVDDFAEAFEELPPDWEVRYDPVLQLYYYVNTHDKISQFDSPLEVVKH</sequence>
<name>A0AAN6I668_PICAN</name>
<evidence type="ECO:0000259" key="2">
    <source>
        <dbReference type="PROSITE" id="PS50020"/>
    </source>
</evidence>
<dbReference type="Proteomes" id="UP001196530">
    <property type="component" value="Unassembled WGS sequence"/>
</dbReference>
<evidence type="ECO:0000256" key="1">
    <source>
        <dbReference type="SAM" id="MobiDB-lite"/>
    </source>
</evidence>
<feature type="domain" description="WW" evidence="2">
    <location>
        <begin position="71"/>
        <end position="105"/>
    </location>
</feature>
<dbReference type="InterPro" id="IPR036020">
    <property type="entry name" value="WW_dom_sf"/>
</dbReference>
<feature type="region of interest" description="Disordered" evidence="1">
    <location>
        <begin position="32"/>
        <end position="57"/>
    </location>
</feature>
<evidence type="ECO:0000313" key="4">
    <source>
        <dbReference type="Proteomes" id="UP001196530"/>
    </source>
</evidence>
<dbReference type="InterPro" id="IPR001202">
    <property type="entry name" value="WW_dom"/>
</dbReference>
<evidence type="ECO:0000313" key="3">
    <source>
        <dbReference type="EMBL" id="KAG7819107.1"/>
    </source>
</evidence>
<gene>
    <name evidence="3" type="ORF">KL928_002975</name>
</gene>
<proteinExistence type="predicted"/>
<organism evidence="3 4">
    <name type="scientific">Pichia angusta</name>
    <name type="common">Yeast</name>
    <name type="synonym">Hansenula polymorpha</name>
    <dbReference type="NCBI Taxonomy" id="870730"/>
    <lineage>
        <taxon>Eukaryota</taxon>
        <taxon>Fungi</taxon>
        <taxon>Dikarya</taxon>
        <taxon>Ascomycota</taxon>
        <taxon>Saccharomycotina</taxon>
        <taxon>Pichiomycetes</taxon>
        <taxon>Pichiales</taxon>
        <taxon>Pichiaceae</taxon>
        <taxon>Ogataea</taxon>
    </lineage>
</organism>
<dbReference type="GeneID" id="66127026"/>
<feature type="compositionally biased region" description="Low complexity" evidence="1">
    <location>
        <begin position="35"/>
        <end position="53"/>
    </location>
</feature>
<dbReference type="Pfam" id="PF00397">
    <property type="entry name" value="WW"/>
    <property type="match status" value="1"/>
</dbReference>
<dbReference type="EMBL" id="JAHLUX010000005">
    <property type="protein sequence ID" value="KAG7819107.1"/>
    <property type="molecule type" value="Genomic_DNA"/>
</dbReference>
<dbReference type="SUPFAM" id="SSF51045">
    <property type="entry name" value="WW domain"/>
    <property type="match status" value="1"/>
</dbReference>
<protein>
    <recommendedName>
        <fullName evidence="2">WW domain-containing protein</fullName>
    </recommendedName>
</protein>
<dbReference type="RefSeq" id="XP_043060129.1">
    <property type="nucleotide sequence ID" value="XM_043203510.1"/>
</dbReference>
<dbReference type="CDD" id="cd00201">
    <property type="entry name" value="WW"/>
    <property type="match status" value="1"/>
</dbReference>
<reference evidence="3" key="1">
    <citation type="journal article" date="2021" name="G3 (Bethesda)">
        <title>Genomic diversity, chromosomal rearrangements, and interspecies hybridization in the ogataea polymorpha species complex.</title>
        <authorList>
            <person name="Hanson S.J."/>
            <person name="Cinneide E.O."/>
            <person name="Salzberg L.I."/>
            <person name="Wolfe K.H."/>
            <person name="McGowan J."/>
            <person name="Fitzpatrick D.A."/>
            <person name="Matlin K."/>
        </authorList>
    </citation>
    <scope>NUCLEOTIDE SEQUENCE</scope>
    <source>
        <strain evidence="3">61-244</strain>
    </source>
</reference>
<dbReference type="AlphaFoldDB" id="A0AAN6I668"/>
<dbReference type="PROSITE" id="PS50020">
    <property type="entry name" value="WW_DOMAIN_2"/>
    <property type="match status" value="1"/>
</dbReference>